<keyword evidence="2" id="KW-1185">Reference proteome</keyword>
<sequence length="225" mass="23897">MSNASRSLWVVGPIAAALFMSGCERQPTSVASSSPPPATTANIDEESTTITPFPDVNSLFEEHKPFLFEVTGAPVEFTLNATWSPVSPVVDGSAGELLYSTDKAVNEHGIGVSEESATERGYVAVLLPKKPKDTFELHFYRGSSGFKVGETLQVVLPKHAADMRAVGVWVSAGVAHKDGGINVRAGETITILKHAQRFESEDNSAFVVYTLTATGAKDDAQTSAP</sequence>
<name>A0A518DQH7_9BACT</name>
<proteinExistence type="predicted"/>
<dbReference type="EMBL" id="CP036433">
    <property type="protein sequence ID" value="QDU94079.1"/>
    <property type="molecule type" value="Genomic_DNA"/>
</dbReference>
<dbReference type="PROSITE" id="PS51257">
    <property type="entry name" value="PROKAR_LIPOPROTEIN"/>
    <property type="match status" value="1"/>
</dbReference>
<reference evidence="1 2" key="1">
    <citation type="submission" date="2019-02" db="EMBL/GenBank/DDBJ databases">
        <title>Deep-cultivation of Planctomycetes and their phenomic and genomic characterization uncovers novel biology.</title>
        <authorList>
            <person name="Wiegand S."/>
            <person name="Jogler M."/>
            <person name="Boedeker C."/>
            <person name="Pinto D."/>
            <person name="Vollmers J."/>
            <person name="Rivas-Marin E."/>
            <person name="Kohn T."/>
            <person name="Peeters S.H."/>
            <person name="Heuer A."/>
            <person name="Rast P."/>
            <person name="Oberbeckmann S."/>
            <person name="Bunk B."/>
            <person name="Jeske O."/>
            <person name="Meyerdierks A."/>
            <person name="Storesund J.E."/>
            <person name="Kallscheuer N."/>
            <person name="Luecker S."/>
            <person name="Lage O.M."/>
            <person name="Pohl T."/>
            <person name="Merkel B.J."/>
            <person name="Hornburger P."/>
            <person name="Mueller R.-W."/>
            <person name="Bruemmer F."/>
            <person name="Labrenz M."/>
            <person name="Spormann A.M."/>
            <person name="Op den Camp H."/>
            <person name="Overmann J."/>
            <person name="Amann R."/>
            <person name="Jetten M.S.M."/>
            <person name="Mascher T."/>
            <person name="Medema M.H."/>
            <person name="Devos D.P."/>
            <person name="Kaster A.-K."/>
            <person name="Ovreas L."/>
            <person name="Rohde M."/>
            <person name="Galperin M.Y."/>
            <person name="Jogler C."/>
        </authorList>
    </citation>
    <scope>NUCLEOTIDE SEQUENCE [LARGE SCALE GENOMIC DNA]</scope>
    <source>
        <strain evidence="1 2">Pla85_3_4</strain>
    </source>
</reference>
<gene>
    <name evidence="1" type="ORF">Pla8534_18650</name>
</gene>
<dbReference type="AlphaFoldDB" id="A0A518DQH7"/>
<evidence type="ECO:0008006" key="3">
    <source>
        <dbReference type="Google" id="ProtNLM"/>
    </source>
</evidence>
<dbReference type="RefSeq" id="WP_145051856.1">
    <property type="nucleotide sequence ID" value="NZ_CP036433.1"/>
</dbReference>
<evidence type="ECO:0000313" key="2">
    <source>
        <dbReference type="Proteomes" id="UP000317648"/>
    </source>
</evidence>
<accession>A0A518DQH7</accession>
<dbReference type="Proteomes" id="UP000317648">
    <property type="component" value="Chromosome"/>
</dbReference>
<evidence type="ECO:0000313" key="1">
    <source>
        <dbReference type="EMBL" id="QDU94079.1"/>
    </source>
</evidence>
<dbReference type="KEGG" id="lcre:Pla8534_18650"/>
<protein>
    <recommendedName>
        <fullName evidence="3">Lipoprotein</fullName>
    </recommendedName>
</protein>
<organism evidence="1 2">
    <name type="scientific">Lignipirellula cremea</name>
    <dbReference type="NCBI Taxonomy" id="2528010"/>
    <lineage>
        <taxon>Bacteria</taxon>
        <taxon>Pseudomonadati</taxon>
        <taxon>Planctomycetota</taxon>
        <taxon>Planctomycetia</taxon>
        <taxon>Pirellulales</taxon>
        <taxon>Pirellulaceae</taxon>
        <taxon>Lignipirellula</taxon>
    </lineage>
</organism>